<name>A0A445H7F8_GLYSO</name>
<dbReference type="InterPro" id="IPR039292">
    <property type="entry name" value="SICKLE"/>
</dbReference>
<dbReference type="EMBL" id="QZWG01000014">
    <property type="protein sequence ID" value="RZB69629.1"/>
    <property type="molecule type" value="Genomic_DNA"/>
</dbReference>
<dbReference type="InterPro" id="IPR019080">
    <property type="entry name" value="YqaJ_viral_recombinase"/>
</dbReference>
<dbReference type="GO" id="GO:0006281">
    <property type="term" value="P:DNA repair"/>
    <property type="evidence" value="ECO:0007669"/>
    <property type="project" value="UniProtKB-ARBA"/>
</dbReference>
<dbReference type="CDD" id="cd22343">
    <property type="entry name" value="PDDEXK_lambda_exonuclease-like"/>
    <property type="match status" value="1"/>
</dbReference>
<keyword evidence="3" id="KW-0812">Transmembrane</keyword>
<evidence type="ECO:0000313" key="6">
    <source>
        <dbReference type="EMBL" id="RZB69629.1"/>
    </source>
</evidence>
<keyword evidence="1" id="KW-0175">Coiled coil</keyword>
<dbReference type="InterPro" id="IPR011335">
    <property type="entry name" value="Restrct_endonuc-II-like"/>
</dbReference>
<feature type="domain" description="YqaJ viral recombinase" evidence="4">
    <location>
        <begin position="103"/>
        <end position="241"/>
    </location>
</feature>
<dbReference type="PANTHER" id="PTHR36054:SF2">
    <property type="entry name" value="PROTEIN SICKLE"/>
    <property type="match status" value="1"/>
</dbReference>
<evidence type="ECO:0000313" key="7">
    <source>
        <dbReference type="Proteomes" id="UP000289340"/>
    </source>
</evidence>
<evidence type="ECO:0000256" key="1">
    <source>
        <dbReference type="SAM" id="Coils"/>
    </source>
</evidence>
<sequence length="702" mass="78334">MFSVHRKLTIAMITYTVVLLNAIFLFSWHQSSCYVDALVACLSNKRNFSSNASELVIREPKTNSCGSNNPSRKLGSLGGMLKYTSVETYSVLQASCLQHWFKNWQALRRNKLTASTFAAAIGFWRRQRVQLWLEKIGAIEPFSGNLATCWSNIKEEDALERYKLITGNTVLFPEFQVYDAHPEDSWLAASPDGVIDSMVHELPSCGVLEIKCPYFDGDISKAFPWFRIPIHYIPQAQGLMEILERDWMDFYVWTPNGSSLFRIYRDAEYWDLMKIALSDFWWKHVHPARELYSSNVITHPLFQLRSMRPAPRHELCRDIVYKSKHIAANSKLLMREIHGKLLGSGDWSETGLKGYLQVMEDSEQRKKRLKEMRVQADQAEVSGGVEGSVVPGFLSNPLMEAPSTMPSQDKSYAAPRFDYYTDPMSAFSSNRRNIASIQAAPDNFPPSKFGGSPMAQYSSPHPESTNPQRTPHPIQASPAAYRKPVWSGPGGPAHYNFPIHPSSGGTYPSPRFEPSGGPLYNSGQGIAHPPSYSPNPPYPGYGDSPRPSYNPNPSPGYGNSPRPSYRPNPSPGYRNSPSPGQGRGRGFWRNTGSPVSGRGSGQGPNFHGHRSNENTARGPDRFYNRSMVEDPWEHLEPIIWKANDGYLNTSRIPLNSQPWISKATSTKGEGSSAASVKSSSEPSLAEYLASAFNEAANDAENV</sequence>
<accession>A0A445H7F8</accession>
<dbReference type="Pfam" id="PF15502">
    <property type="entry name" value="MPLKIP"/>
    <property type="match status" value="1"/>
</dbReference>
<gene>
    <name evidence="5" type="ORF">D0Y65_039116</name>
</gene>
<dbReference type="GO" id="GO:0000398">
    <property type="term" value="P:mRNA splicing, via spliceosome"/>
    <property type="evidence" value="ECO:0007669"/>
    <property type="project" value="InterPro"/>
</dbReference>
<keyword evidence="3" id="KW-0472">Membrane</keyword>
<dbReference type="AlphaFoldDB" id="A0A445H7F8"/>
<dbReference type="InterPro" id="IPR028265">
    <property type="entry name" value="TTDN1/SICKLE"/>
</dbReference>
<feature type="coiled-coil region" evidence="1">
    <location>
        <begin position="352"/>
        <end position="379"/>
    </location>
</feature>
<dbReference type="Gene3D" id="3.90.320.10">
    <property type="match status" value="1"/>
</dbReference>
<dbReference type="EMBL" id="QZWG01000014">
    <property type="protein sequence ID" value="RZB69628.1"/>
    <property type="molecule type" value="Genomic_DNA"/>
</dbReference>
<feature type="region of interest" description="Disordered" evidence="2">
    <location>
        <begin position="661"/>
        <end position="680"/>
    </location>
</feature>
<evidence type="ECO:0000256" key="3">
    <source>
        <dbReference type="SAM" id="Phobius"/>
    </source>
</evidence>
<feature type="transmembrane region" description="Helical" evidence="3">
    <location>
        <begin position="12"/>
        <end position="29"/>
    </location>
</feature>
<keyword evidence="3" id="KW-1133">Transmembrane helix</keyword>
<dbReference type="Proteomes" id="UP000289340">
    <property type="component" value="Chromosome 14"/>
</dbReference>
<protein>
    <submittedName>
        <fullName evidence="5">Protein SICKLE isoform A</fullName>
    </submittedName>
    <submittedName>
        <fullName evidence="6">Protein SICKLE isoform B</fullName>
    </submittedName>
</protein>
<dbReference type="InterPro" id="IPR011604">
    <property type="entry name" value="PDDEXK-like_dom_sf"/>
</dbReference>
<keyword evidence="7" id="KW-1185">Reference proteome</keyword>
<proteinExistence type="predicted"/>
<feature type="region of interest" description="Disordered" evidence="2">
    <location>
        <begin position="439"/>
        <end position="475"/>
    </location>
</feature>
<dbReference type="PANTHER" id="PTHR36054">
    <property type="entry name" value="PROTEIN SICKLE"/>
    <property type="match status" value="1"/>
</dbReference>
<feature type="region of interest" description="Disordered" evidence="2">
    <location>
        <begin position="496"/>
        <end position="622"/>
    </location>
</feature>
<evidence type="ECO:0000259" key="4">
    <source>
        <dbReference type="Pfam" id="PF09588"/>
    </source>
</evidence>
<reference evidence="5 7" key="1">
    <citation type="submission" date="2018-09" db="EMBL/GenBank/DDBJ databases">
        <title>A high-quality reference genome of wild soybean provides a powerful tool to mine soybean genomes.</title>
        <authorList>
            <person name="Xie M."/>
            <person name="Chung C.Y.L."/>
            <person name="Li M.-W."/>
            <person name="Wong F.-L."/>
            <person name="Chan T.-F."/>
            <person name="Lam H.-M."/>
        </authorList>
    </citation>
    <scope>NUCLEOTIDE SEQUENCE [LARGE SCALE GENOMIC DNA]</scope>
    <source>
        <strain evidence="7">cv. W05</strain>
        <tissue evidence="5">Hypocotyl of etiolated seedlings</tissue>
    </source>
</reference>
<dbReference type="Pfam" id="PF09588">
    <property type="entry name" value="YqaJ"/>
    <property type="match status" value="1"/>
</dbReference>
<comment type="caution">
    <text evidence="5">The sequence shown here is derived from an EMBL/GenBank/DDBJ whole genome shotgun (WGS) entry which is preliminary data.</text>
</comment>
<evidence type="ECO:0000256" key="2">
    <source>
        <dbReference type="SAM" id="MobiDB-lite"/>
    </source>
</evidence>
<dbReference type="GO" id="GO:0035196">
    <property type="term" value="P:miRNA processing"/>
    <property type="evidence" value="ECO:0007669"/>
    <property type="project" value="InterPro"/>
</dbReference>
<evidence type="ECO:0000313" key="5">
    <source>
        <dbReference type="EMBL" id="RZB69628.1"/>
    </source>
</evidence>
<feature type="compositionally biased region" description="Low complexity" evidence="2">
    <location>
        <begin position="667"/>
        <end position="680"/>
    </location>
</feature>
<dbReference type="SUPFAM" id="SSF52980">
    <property type="entry name" value="Restriction endonuclease-like"/>
    <property type="match status" value="1"/>
</dbReference>
<feature type="compositionally biased region" description="Polar residues" evidence="2">
    <location>
        <begin position="455"/>
        <end position="469"/>
    </location>
</feature>
<organism evidence="5 7">
    <name type="scientific">Glycine soja</name>
    <name type="common">Wild soybean</name>
    <dbReference type="NCBI Taxonomy" id="3848"/>
    <lineage>
        <taxon>Eukaryota</taxon>
        <taxon>Viridiplantae</taxon>
        <taxon>Streptophyta</taxon>
        <taxon>Embryophyta</taxon>
        <taxon>Tracheophyta</taxon>
        <taxon>Spermatophyta</taxon>
        <taxon>Magnoliopsida</taxon>
        <taxon>eudicotyledons</taxon>
        <taxon>Gunneridae</taxon>
        <taxon>Pentapetalae</taxon>
        <taxon>rosids</taxon>
        <taxon>fabids</taxon>
        <taxon>Fabales</taxon>
        <taxon>Fabaceae</taxon>
        <taxon>Papilionoideae</taxon>
        <taxon>50 kb inversion clade</taxon>
        <taxon>NPAAA clade</taxon>
        <taxon>indigoferoid/millettioid clade</taxon>
        <taxon>Phaseoleae</taxon>
        <taxon>Glycine</taxon>
        <taxon>Glycine subgen. Soja</taxon>
    </lineage>
</organism>